<evidence type="ECO:0000313" key="2">
    <source>
        <dbReference type="EMBL" id="TWT46947.1"/>
    </source>
</evidence>
<dbReference type="CDD" id="cd04301">
    <property type="entry name" value="NAT_SF"/>
    <property type="match status" value="1"/>
</dbReference>
<dbReference type="Gene3D" id="3.40.630.30">
    <property type="match status" value="1"/>
</dbReference>
<name>A0A5C5W8Y5_9PLAN</name>
<keyword evidence="3" id="KW-1185">Reference proteome</keyword>
<dbReference type="InterPro" id="IPR000182">
    <property type="entry name" value="GNAT_dom"/>
</dbReference>
<dbReference type="OrthoDB" id="20916at2"/>
<proteinExistence type="predicted"/>
<dbReference type="RefSeq" id="WP_146511668.1">
    <property type="nucleotide sequence ID" value="NZ_SIHI01000027.1"/>
</dbReference>
<dbReference type="Pfam" id="PF00583">
    <property type="entry name" value="Acetyltransf_1"/>
    <property type="match status" value="1"/>
</dbReference>
<accession>A0A5C5W8Y5</accession>
<protein>
    <recommendedName>
        <fullName evidence="1">N-acetyltransferase domain-containing protein</fullName>
    </recommendedName>
</protein>
<feature type="domain" description="N-acetyltransferase" evidence="1">
    <location>
        <begin position="3"/>
        <end position="149"/>
    </location>
</feature>
<gene>
    <name evidence="2" type="ORF">KOR42_42910</name>
</gene>
<dbReference type="InterPro" id="IPR041496">
    <property type="entry name" value="YitH/HolE_GNAT"/>
</dbReference>
<dbReference type="PANTHER" id="PTHR47237">
    <property type="entry name" value="SLL0310 PROTEIN"/>
    <property type="match status" value="1"/>
</dbReference>
<reference evidence="2 3" key="1">
    <citation type="submission" date="2019-02" db="EMBL/GenBank/DDBJ databases">
        <title>Deep-cultivation of Planctomycetes and their phenomic and genomic characterization uncovers novel biology.</title>
        <authorList>
            <person name="Wiegand S."/>
            <person name="Jogler M."/>
            <person name="Boedeker C."/>
            <person name="Pinto D."/>
            <person name="Vollmers J."/>
            <person name="Rivas-Marin E."/>
            <person name="Kohn T."/>
            <person name="Peeters S.H."/>
            <person name="Heuer A."/>
            <person name="Rast P."/>
            <person name="Oberbeckmann S."/>
            <person name="Bunk B."/>
            <person name="Jeske O."/>
            <person name="Meyerdierks A."/>
            <person name="Storesund J.E."/>
            <person name="Kallscheuer N."/>
            <person name="Luecker S."/>
            <person name="Lage O.M."/>
            <person name="Pohl T."/>
            <person name="Merkel B.J."/>
            <person name="Hornburger P."/>
            <person name="Mueller R.-W."/>
            <person name="Bruemmer F."/>
            <person name="Labrenz M."/>
            <person name="Spormann A.M."/>
            <person name="Op Den Camp H."/>
            <person name="Overmann J."/>
            <person name="Amann R."/>
            <person name="Jetten M.S.M."/>
            <person name="Mascher T."/>
            <person name="Medema M.H."/>
            <person name="Devos D.P."/>
            <person name="Kaster A.-K."/>
            <person name="Ovreas L."/>
            <person name="Rohde M."/>
            <person name="Galperin M.Y."/>
            <person name="Jogler C."/>
        </authorList>
    </citation>
    <scope>NUCLEOTIDE SEQUENCE [LARGE SCALE GENOMIC DNA]</scope>
    <source>
        <strain evidence="2 3">KOR42</strain>
    </source>
</reference>
<dbReference type="GO" id="GO:0016747">
    <property type="term" value="F:acyltransferase activity, transferring groups other than amino-acyl groups"/>
    <property type="evidence" value="ECO:0007669"/>
    <property type="project" value="InterPro"/>
</dbReference>
<dbReference type="AlphaFoldDB" id="A0A5C5W8Y5"/>
<comment type="caution">
    <text evidence="2">The sequence shown here is derived from an EMBL/GenBank/DDBJ whole genome shotgun (WGS) entry which is preliminary data.</text>
</comment>
<sequence length="285" mass="32049">MTERIRSMNRAELDLLINWAEEEGWNPGIHDSEMFWNLDPNGYLALDIDGELSGGGAIVRHNSHFGFMGLFVVTPKHRGKQHGRKLWYARRDQLLERLDDNATIGLDGVDAMVGFYEQGGFVPFTRHRRFTTSGPSRINGTAPNLVPLRQVDFQLVKAFDAQCFPGDRHLFLKDWIEQPQAISIASMESEKLEGFAVMRKCRSGWKIGPLFAEDLSTADRLFVALLQQSQGQPVFLDVPDNNPDAVQLCHSHGMSEVFGCTRMYLGPPPELAHHKIFGVTTLEVG</sequence>
<dbReference type="Proteomes" id="UP000317243">
    <property type="component" value="Unassembled WGS sequence"/>
</dbReference>
<dbReference type="EMBL" id="SIHI01000027">
    <property type="protein sequence ID" value="TWT46947.1"/>
    <property type="molecule type" value="Genomic_DNA"/>
</dbReference>
<dbReference type="InterPro" id="IPR052729">
    <property type="entry name" value="Acyl/Acetyltrans_Enzymes"/>
</dbReference>
<dbReference type="InterPro" id="IPR016181">
    <property type="entry name" value="Acyl_CoA_acyltransferase"/>
</dbReference>
<evidence type="ECO:0000313" key="3">
    <source>
        <dbReference type="Proteomes" id="UP000317243"/>
    </source>
</evidence>
<dbReference type="Gene3D" id="3.40.630.90">
    <property type="match status" value="1"/>
</dbReference>
<dbReference type="SUPFAM" id="SSF55729">
    <property type="entry name" value="Acyl-CoA N-acyltransferases (Nat)"/>
    <property type="match status" value="1"/>
</dbReference>
<dbReference type="PANTHER" id="PTHR47237:SF1">
    <property type="entry name" value="SLL0310 PROTEIN"/>
    <property type="match status" value="1"/>
</dbReference>
<evidence type="ECO:0000259" key="1">
    <source>
        <dbReference type="PROSITE" id="PS51186"/>
    </source>
</evidence>
<dbReference type="Pfam" id="PF18014">
    <property type="entry name" value="Acetyltransf_18"/>
    <property type="match status" value="1"/>
</dbReference>
<organism evidence="2 3">
    <name type="scientific">Thalassoglobus neptunius</name>
    <dbReference type="NCBI Taxonomy" id="1938619"/>
    <lineage>
        <taxon>Bacteria</taxon>
        <taxon>Pseudomonadati</taxon>
        <taxon>Planctomycetota</taxon>
        <taxon>Planctomycetia</taxon>
        <taxon>Planctomycetales</taxon>
        <taxon>Planctomycetaceae</taxon>
        <taxon>Thalassoglobus</taxon>
    </lineage>
</organism>
<dbReference type="PROSITE" id="PS51186">
    <property type="entry name" value="GNAT"/>
    <property type="match status" value="1"/>
</dbReference>